<evidence type="ECO:0000259" key="6">
    <source>
        <dbReference type="SMART" id="SM00306"/>
    </source>
</evidence>
<feature type="region of interest" description="Disordered" evidence="5">
    <location>
        <begin position="2214"/>
        <end position="2243"/>
    </location>
</feature>
<dbReference type="PANTHER" id="PTHR32305">
    <property type="match status" value="1"/>
</dbReference>
<keyword evidence="2" id="KW-0964">Secreted</keyword>
<dbReference type="Pfam" id="PF05593">
    <property type="entry name" value="RHS_repeat"/>
    <property type="match status" value="1"/>
</dbReference>
<name>A0A6L6WMJ5_9ACTN</name>
<feature type="region of interest" description="Disordered" evidence="5">
    <location>
        <begin position="1242"/>
        <end position="1283"/>
    </location>
</feature>
<dbReference type="SMART" id="SM00306">
    <property type="entry name" value="HintN"/>
    <property type="match status" value="1"/>
</dbReference>
<dbReference type="GO" id="GO:0016539">
    <property type="term" value="P:intein-mediated protein splicing"/>
    <property type="evidence" value="ECO:0007669"/>
    <property type="project" value="InterPro"/>
</dbReference>
<keyword evidence="8" id="KW-1185">Reference proteome</keyword>
<dbReference type="InterPro" id="IPR030934">
    <property type="entry name" value="Intein_C"/>
</dbReference>
<feature type="domain" description="Hint" evidence="6">
    <location>
        <begin position="2048"/>
        <end position="2153"/>
    </location>
</feature>
<dbReference type="InterPro" id="IPR006530">
    <property type="entry name" value="YD"/>
</dbReference>
<keyword evidence="3" id="KW-0677">Repeat</keyword>
<comment type="caution">
    <text evidence="7">The sequence shown here is derived from an EMBL/GenBank/DDBJ whole genome shotgun (WGS) entry which is preliminary data.</text>
</comment>
<proteinExistence type="predicted"/>
<dbReference type="RefSeq" id="WP_157163909.1">
    <property type="nucleotide sequence ID" value="NZ_WPNZ01000001.1"/>
</dbReference>
<dbReference type="CDD" id="cd00081">
    <property type="entry name" value="Hint"/>
    <property type="match status" value="1"/>
</dbReference>
<evidence type="ECO:0000256" key="2">
    <source>
        <dbReference type="ARBA" id="ARBA00022525"/>
    </source>
</evidence>
<dbReference type="Pfam" id="PF25023">
    <property type="entry name" value="TEN_YD-shell"/>
    <property type="match status" value="1"/>
</dbReference>
<protein>
    <recommendedName>
        <fullName evidence="6">Hint domain-containing protein</fullName>
    </recommendedName>
</protein>
<feature type="region of interest" description="Disordered" evidence="5">
    <location>
        <begin position="42"/>
        <end position="85"/>
    </location>
</feature>
<dbReference type="PROSITE" id="PS50817">
    <property type="entry name" value="INTEIN_N_TER"/>
    <property type="match status" value="1"/>
</dbReference>
<evidence type="ECO:0000256" key="1">
    <source>
        <dbReference type="ARBA" id="ARBA00004613"/>
    </source>
</evidence>
<dbReference type="GO" id="GO:0005737">
    <property type="term" value="C:cytoplasm"/>
    <property type="evidence" value="ECO:0007669"/>
    <property type="project" value="InterPro"/>
</dbReference>
<dbReference type="PROSITE" id="PS50818">
    <property type="entry name" value="INTEIN_C_TER"/>
    <property type="match status" value="1"/>
</dbReference>
<feature type="compositionally biased region" description="Basic and acidic residues" evidence="5">
    <location>
        <begin position="67"/>
        <end position="85"/>
    </location>
</feature>
<dbReference type="InterPro" id="IPR003587">
    <property type="entry name" value="Hint_dom_N"/>
</dbReference>
<dbReference type="InterPro" id="IPR050708">
    <property type="entry name" value="T6SS_VgrG/RHS"/>
</dbReference>
<dbReference type="InterPro" id="IPR003284">
    <property type="entry name" value="Sal_SpvB"/>
</dbReference>
<dbReference type="EMBL" id="WPNZ01000001">
    <property type="protein sequence ID" value="MVO83525.1"/>
    <property type="molecule type" value="Genomic_DNA"/>
</dbReference>
<dbReference type="NCBIfam" id="TIGR01643">
    <property type="entry name" value="YD_repeat_2x"/>
    <property type="match status" value="1"/>
</dbReference>
<sequence>MSTSQRFRLPSWPAHRGLRRQVILALGVSMAVGLLPQYVPQASADDEGRSRPGLQEDLGKPVPGTDLKAERSSGPDPAEKARVRRAADVTWPEATDAVVSLGGNPTRSVGARGTPVEIGPPEKRSGPGAVTPAAVKVVVAGRKQTKAAGIDGVLLTVGVAGKATRAGAATEPGTGAKPGAATEPRTAAKPGAARVTLDYSGFADAYGAGYGSRLRLVQLPECALSTPGKKGCTTPRELTSGTNDAAARTLSADVPVGARSGSAGAATVLAATAGASGDQGSFGATPLAPAAEWSVSNSSGAFNWTYPLRTPPAPGGLVPSVALSYNSQSVDGQTAATNNQGSWIGQGFGYEPGFIERRYKPCSDDGHAKANGDQCWAYDNATIQLGGAGSGELIKDDESGKWRISGDDNSKIEKLTGASNGDDDGEHWRVTTTDGTQYYFGLDNLPGYTSGKEQTGSAWTVPVYGDDDKEPCNKATFAESHCKQAWRWNLDYVVDPHGNAMSYFYGKETNYYTQNLQTDENGKSYTRGGYLKRVDYGQQDGKVYSTPAAARMVFDTDERCLAAAADCEPGDLTDATAGRWPDVPWDLNCKSGTKCKGQNSPTFWTRKKLSKVTTQIRYGDGYADVDSWILGHLFTDNGDSSKSLWLDSIKQTGHAGSGTVSTPAVELTGQQLPNRVDKPGDSIQAMNRFRLSGVNNGTGGQLNVLYRDAECRASDLPSEDAPKSACYPVKWNPPGHEKPITDWFHKYVVRRVLEDDLTGGTPDSVSDYEYQGDAGWKKARPDGITKDEYRTHSDWRGYGRVRVTKSDGTVSTANQRSEHVFLRGLGGDVKDSTGTVHADDEELSGQELETITYNGAYEADRIISKSISTAWSRATATRVEDWGTRKAYYVRPQSTKTYTALAGGKWQETSATTRYDARTGRATETDDYGKVGDATDNQCVRTEFADSEAKHIYDLVSRVEKVAVTCETAPDRKTQVISDERTYYDGQALGGAPVKGDVTKVQRLSKHDGTKATYQTVTESAPADFDRFGRPLKVADAKGTETKFAYTETDGLTTRQTETNPKGWQVSTEYVRSWGAPSAQVDMNGKRSDIGHDALGRVTSVWLPDRPRDKDHTPAIKYTYLIRKSAPAAVKTEKIENSGTSYGTEYTLYDGLLRPRQQQSEGPNGGRVVADTHYDGLGNVVRTTSDYYTSKGPEDEIFKPTGEVDGQTLSQYDGAGRRTAEIFQVADEEKWRTTYTYGGDRVHVDPPAGTPPTTTITDGRDRTTEIRRYKGDKPLPNGTSQDYESTSYAYTPAGQLKDVEDAAGNSWSYEYDQRGRKILSIDPDTGRSSYAYDSLDRLVSTTDMRDRTVSTSYDVLGRPVSTWEGEPEKGTQLTATTYDQVAKGQPYGSYMYENGKVQTSTVNVTLDEMYQPTSTKVALGGDTAAELAATYEFGTQYNPDGTVQTQTVPAAGGLGSEVLTYTYDSLQRPTRLDSTLDGKKQGAYVGLASYAPTSQLQQLELGTIGGSDGKKTWLTYERERGTDRLMNSRVDISGVDPVTADTDYTYDASGNVTSIADTPTGGQADVQCFRYDWQRRLKSAWATANPADEAAGTGKANKACADDPTAPTLGGPAAYWQDFDYDASGNRSRQVLHGVGGKPDMTRTYSYGKGADGNGGPHTLTKVVTDTPASGSGPAVKSQDTFAYDKAGNTRQRVLNGTTQDLTWDATGKLTKSAKPDTEATTFSYDASGSRLLRKEPGKQTLYLPGMELSLDTATRAVEATRYYSFAGQTVATRTPKGVRFLAGDHHGTSLTAVDAKTGAMTRRRMDPFGNARGTAVSDPWVDDKGFLGKPVDASTGLTHIGAREYEPENGRFISADPLIDFTDPQQINGYAYANNSPVTLSDPTGMMPEECKLPGVQCNLNNRGGHDVKVTKTYYTYFQLDKTPAQRKAVVARSRANVEKSFAVSAAKELGQILSDELGITDALDCFSTGSLGSCGATILNVVTSAIGAKIGQLAKKYLWHWKKGVALAKRIWGLLGKLKSSYGKWRSLDKKADRAEAAAKRCETVSNSFTPGTRVLMADGSTKSIRDVDVGDKVLATDPRTGKTKVRTVTAEIKGNGAKHLVKVTIDTDGEKGDKTASVTATDGHPFWVPELSEWIDAKALRSGQWLRTSSGTYVQISAVERWTQSAAVHNLTVADLHTYYVLAGAAPVLVHNCGGGDGYLYRGVPNEHPKYDDALEGRAVPHGGHSDPGRHAGGNTGSEFTSWTHDYEDVALDAADELGPGGIVMRIPHSSVPAGRDVRIHGTAHEVYEESEHALRGVIEGAEISVDRGPWYTPGG</sequence>
<accession>A0A6L6WMJ5</accession>
<dbReference type="SUPFAM" id="SSF51294">
    <property type="entry name" value="Hedgehog/intein (Hint) domain"/>
    <property type="match status" value="1"/>
</dbReference>
<dbReference type="Pfam" id="PF03534">
    <property type="entry name" value="SpvB"/>
    <property type="match status" value="1"/>
</dbReference>
<dbReference type="PANTHER" id="PTHR32305:SF17">
    <property type="entry name" value="TRNA NUCLEASE WAPA"/>
    <property type="match status" value="1"/>
</dbReference>
<feature type="region of interest" description="Disordered" evidence="5">
    <location>
        <begin position="98"/>
        <end position="129"/>
    </location>
</feature>
<dbReference type="InterPro" id="IPR036844">
    <property type="entry name" value="Hint_dom_sf"/>
</dbReference>
<dbReference type="Gene3D" id="2.180.10.10">
    <property type="entry name" value="RHS repeat-associated core"/>
    <property type="match status" value="2"/>
</dbReference>
<dbReference type="Gene3D" id="2.170.16.10">
    <property type="entry name" value="Hedgehog/Intein (Hint) domain"/>
    <property type="match status" value="1"/>
</dbReference>
<dbReference type="Proteomes" id="UP000483802">
    <property type="component" value="Unassembled WGS sequence"/>
</dbReference>
<keyword evidence="4" id="KW-0843">Virulence</keyword>
<feature type="compositionally biased region" description="Basic and acidic residues" evidence="5">
    <location>
        <begin position="1258"/>
        <end position="1273"/>
    </location>
</feature>
<dbReference type="Pfam" id="PF07591">
    <property type="entry name" value="PT-HINT"/>
    <property type="match status" value="1"/>
</dbReference>
<dbReference type="InterPro" id="IPR031325">
    <property type="entry name" value="RHS_repeat"/>
</dbReference>
<feature type="region of interest" description="Disordered" evidence="5">
    <location>
        <begin position="164"/>
        <end position="188"/>
    </location>
</feature>
<dbReference type="InterPro" id="IPR006141">
    <property type="entry name" value="Intein_N"/>
</dbReference>
<organism evidence="7 8">
    <name type="scientific">Streptomyces typhae</name>
    <dbReference type="NCBI Taxonomy" id="2681492"/>
    <lineage>
        <taxon>Bacteria</taxon>
        <taxon>Bacillati</taxon>
        <taxon>Actinomycetota</taxon>
        <taxon>Actinomycetes</taxon>
        <taxon>Kitasatosporales</taxon>
        <taxon>Streptomycetaceae</taxon>
        <taxon>Streptomyces</taxon>
    </lineage>
</organism>
<dbReference type="GO" id="GO:0005576">
    <property type="term" value="C:extracellular region"/>
    <property type="evidence" value="ECO:0007669"/>
    <property type="project" value="UniProtKB-SubCell"/>
</dbReference>
<dbReference type="NCBIfam" id="TIGR03696">
    <property type="entry name" value="Rhs_assc_core"/>
    <property type="match status" value="1"/>
</dbReference>
<dbReference type="InterPro" id="IPR022385">
    <property type="entry name" value="Rhs_assc_core"/>
</dbReference>
<comment type="subcellular location">
    <subcellularLocation>
        <location evidence="1">Secreted</location>
    </subcellularLocation>
</comment>
<evidence type="ECO:0000313" key="7">
    <source>
        <dbReference type="EMBL" id="MVO83525.1"/>
    </source>
</evidence>
<evidence type="ECO:0000256" key="3">
    <source>
        <dbReference type="ARBA" id="ARBA00022737"/>
    </source>
</evidence>
<evidence type="ECO:0000256" key="5">
    <source>
        <dbReference type="SAM" id="MobiDB-lite"/>
    </source>
</evidence>
<reference evidence="7 8" key="1">
    <citation type="submission" date="2019-11" db="EMBL/GenBank/DDBJ databases">
        <title>Streptomyces typhae sp. nov., a novel endophytic actinomycete isolated from the root of cattail pollen (Typha angustifolia L.).</title>
        <authorList>
            <person name="Peng C."/>
        </authorList>
    </citation>
    <scope>NUCLEOTIDE SEQUENCE [LARGE SCALE GENOMIC DNA]</scope>
    <source>
        <strain evidence="8">p1417</strain>
    </source>
</reference>
<evidence type="ECO:0000313" key="8">
    <source>
        <dbReference type="Proteomes" id="UP000483802"/>
    </source>
</evidence>
<evidence type="ECO:0000256" key="4">
    <source>
        <dbReference type="ARBA" id="ARBA00023026"/>
    </source>
</evidence>
<gene>
    <name evidence="7" type="ORF">GPA10_01805</name>
</gene>
<dbReference type="InterPro" id="IPR056823">
    <property type="entry name" value="TEN-like_YD-shell"/>
</dbReference>